<dbReference type="EMBL" id="QRBE01000023">
    <property type="protein sequence ID" value="RDS78791.1"/>
    <property type="molecule type" value="Genomic_DNA"/>
</dbReference>
<proteinExistence type="predicted"/>
<keyword evidence="4" id="KW-1185">Reference proteome</keyword>
<dbReference type="InterPro" id="IPR050553">
    <property type="entry name" value="Thioredoxin_ResA/DsbE_sf"/>
</dbReference>
<dbReference type="AlphaFoldDB" id="A0A370WRR9"/>
<dbReference type="GO" id="GO:0016491">
    <property type="term" value="F:oxidoreductase activity"/>
    <property type="evidence" value="ECO:0007669"/>
    <property type="project" value="InterPro"/>
</dbReference>
<evidence type="ECO:0000259" key="2">
    <source>
        <dbReference type="PROSITE" id="PS51352"/>
    </source>
</evidence>
<dbReference type="SUPFAM" id="SSF52833">
    <property type="entry name" value="Thioredoxin-like"/>
    <property type="match status" value="1"/>
</dbReference>
<protein>
    <submittedName>
        <fullName evidence="3">TlpA family protein disulfide reductase</fullName>
    </submittedName>
</protein>
<dbReference type="Proteomes" id="UP000254258">
    <property type="component" value="Unassembled WGS sequence"/>
</dbReference>
<accession>A0A370WRR9</accession>
<dbReference type="Gene3D" id="3.40.30.10">
    <property type="entry name" value="Glutaredoxin"/>
    <property type="match status" value="1"/>
</dbReference>
<feature type="signal peptide" evidence="1">
    <location>
        <begin position="1"/>
        <end position="32"/>
    </location>
</feature>
<keyword evidence="1" id="KW-0732">Signal</keyword>
<gene>
    <name evidence="3" type="ORF">DWU98_21020</name>
</gene>
<evidence type="ECO:0000313" key="4">
    <source>
        <dbReference type="Proteomes" id="UP000254258"/>
    </source>
</evidence>
<evidence type="ECO:0000256" key="1">
    <source>
        <dbReference type="SAM" id="SignalP"/>
    </source>
</evidence>
<dbReference type="PROSITE" id="PS51352">
    <property type="entry name" value="THIOREDOXIN_2"/>
    <property type="match status" value="1"/>
</dbReference>
<dbReference type="InterPro" id="IPR013766">
    <property type="entry name" value="Thioredoxin_domain"/>
</dbReference>
<evidence type="ECO:0000313" key="3">
    <source>
        <dbReference type="EMBL" id="RDS78791.1"/>
    </source>
</evidence>
<reference evidence="3 4" key="1">
    <citation type="submission" date="2018-07" db="EMBL/GenBank/DDBJ databases">
        <title>Dyella monticola sp. nov. and Dyella psychrodurans sp. nov. isolated from monsoon evergreen broad-leaved forest soil of Dinghu Mountain, China.</title>
        <authorList>
            <person name="Gao Z."/>
            <person name="Qiu L."/>
        </authorList>
    </citation>
    <scope>NUCLEOTIDE SEQUENCE [LARGE SCALE GENOMIC DNA]</scope>
    <source>
        <strain evidence="3 4">4G-K06</strain>
    </source>
</reference>
<dbReference type="InterPro" id="IPR000866">
    <property type="entry name" value="AhpC/TSA"/>
</dbReference>
<dbReference type="PANTHER" id="PTHR42852">
    <property type="entry name" value="THIOL:DISULFIDE INTERCHANGE PROTEIN DSBE"/>
    <property type="match status" value="1"/>
</dbReference>
<dbReference type="Pfam" id="PF00578">
    <property type="entry name" value="AhpC-TSA"/>
    <property type="match status" value="1"/>
</dbReference>
<feature type="chain" id="PRO_5017084737" evidence="1">
    <location>
        <begin position="33"/>
        <end position="265"/>
    </location>
</feature>
<dbReference type="GO" id="GO:0016209">
    <property type="term" value="F:antioxidant activity"/>
    <property type="evidence" value="ECO:0007669"/>
    <property type="project" value="InterPro"/>
</dbReference>
<name>A0A370WRR9_9GAMM</name>
<dbReference type="CDD" id="cd02966">
    <property type="entry name" value="TlpA_like_family"/>
    <property type="match status" value="1"/>
</dbReference>
<sequence>MTVGQDRGIAKVSRSHPALLFALMCLCVTARAANLSPDEHHFISALQLGTSPHVRYLDSNGKPLDYAAFAQQLHARRSYSITRDSQAGMAVLRLRPAGAHAGEPGRFAFGRGDAFPPFQLPSLQGDVKRSSDLQGRYTLISFFFAECAPCMAEVPTLNAYAHAHGDMNVIAITYEDAPTARQFVDQHGLTWPVLHDGTALTDTLGIGIYPTLMLIDPAGRVAGAAVGMSMQDDPAKRLADLSGWIEQWKRTSASTPSLHAKPTQP</sequence>
<dbReference type="InterPro" id="IPR036249">
    <property type="entry name" value="Thioredoxin-like_sf"/>
</dbReference>
<dbReference type="PANTHER" id="PTHR42852:SF18">
    <property type="entry name" value="CHROMOSOME UNDETERMINED SCAFFOLD_47, WHOLE GENOME SHOTGUN SEQUENCE"/>
    <property type="match status" value="1"/>
</dbReference>
<organism evidence="3 4">
    <name type="scientific">Dyella monticola</name>
    <dbReference type="NCBI Taxonomy" id="1927958"/>
    <lineage>
        <taxon>Bacteria</taxon>
        <taxon>Pseudomonadati</taxon>
        <taxon>Pseudomonadota</taxon>
        <taxon>Gammaproteobacteria</taxon>
        <taxon>Lysobacterales</taxon>
        <taxon>Rhodanobacteraceae</taxon>
        <taxon>Dyella</taxon>
    </lineage>
</organism>
<comment type="caution">
    <text evidence="3">The sequence shown here is derived from an EMBL/GenBank/DDBJ whole genome shotgun (WGS) entry which is preliminary data.</text>
</comment>
<feature type="domain" description="Thioredoxin" evidence="2">
    <location>
        <begin position="109"/>
        <end position="250"/>
    </location>
</feature>